<dbReference type="PROSITE" id="PS50943">
    <property type="entry name" value="HTH_CROC1"/>
    <property type="match status" value="1"/>
</dbReference>
<dbReference type="Gene3D" id="1.10.260.40">
    <property type="entry name" value="lambda repressor-like DNA-binding domains"/>
    <property type="match status" value="1"/>
</dbReference>
<dbReference type="GO" id="GO:0003677">
    <property type="term" value="F:DNA binding"/>
    <property type="evidence" value="ECO:0007669"/>
    <property type="project" value="InterPro"/>
</dbReference>
<organism evidence="3">
    <name type="scientific">hydrothermal vent metagenome</name>
    <dbReference type="NCBI Taxonomy" id="652676"/>
    <lineage>
        <taxon>unclassified sequences</taxon>
        <taxon>metagenomes</taxon>
        <taxon>ecological metagenomes</taxon>
    </lineage>
</organism>
<sequence>MNIDTFNTDREAVAEIGKRVRNLRLNDTARQMSQNELAKRAGISRSTVARFEQKGEISLLPLIAILRAMKLLSNLNRLVPEDVVISPIAISKMQKEKAIQRIRINSIEFPKIPTFDFPKMPVIKIPKIKDFNDKS</sequence>
<dbReference type="CDD" id="cd00093">
    <property type="entry name" value="HTH_XRE"/>
    <property type="match status" value="1"/>
</dbReference>
<accession>A0A1W1E5L2</accession>
<dbReference type="InterPro" id="IPR001387">
    <property type="entry name" value="Cro/C1-type_HTH"/>
</dbReference>
<evidence type="ECO:0000259" key="1">
    <source>
        <dbReference type="PROSITE" id="PS50943"/>
    </source>
</evidence>
<dbReference type="AlphaFoldDB" id="A0A1W1E5L2"/>
<reference evidence="3" key="1">
    <citation type="submission" date="2016-10" db="EMBL/GenBank/DDBJ databases">
        <authorList>
            <person name="de Groot N.N."/>
        </authorList>
    </citation>
    <scope>NUCLEOTIDE SEQUENCE</scope>
</reference>
<gene>
    <name evidence="2" type="ORF">MNB_SUP05-SYMBIONT-4-1316</name>
    <name evidence="3" type="ORF">MNB_SUP05-SYMBIONT-5-1199</name>
</gene>
<name>A0A1W1E5L2_9ZZZZ</name>
<proteinExistence type="predicted"/>
<dbReference type="EMBL" id="FPHZ01000216">
    <property type="protein sequence ID" value="SFV89255.1"/>
    <property type="molecule type" value="Genomic_DNA"/>
</dbReference>
<feature type="domain" description="HTH cro/C1-type" evidence="1">
    <location>
        <begin position="29"/>
        <end position="75"/>
    </location>
</feature>
<dbReference type="InterPro" id="IPR010982">
    <property type="entry name" value="Lambda_DNA-bd_dom_sf"/>
</dbReference>
<evidence type="ECO:0000313" key="2">
    <source>
        <dbReference type="EMBL" id="SFV87371.1"/>
    </source>
</evidence>
<dbReference type="EMBL" id="FPHY01000196">
    <property type="protein sequence ID" value="SFV87371.1"/>
    <property type="molecule type" value="Genomic_DNA"/>
</dbReference>
<dbReference type="Pfam" id="PF01381">
    <property type="entry name" value="HTH_3"/>
    <property type="match status" value="1"/>
</dbReference>
<protein>
    <recommendedName>
        <fullName evidence="1">HTH cro/C1-type domain-containing protein</fullName>
    </recommendedName>
</protein>
<evidence type="ECO:0000313" key="3">
    <source>
        <dbReference type="EMBL" id="SFV89255.1"/>
    </source>
</evidence>
<dbReference type="SUPFAM" id="SSF47413">
    <property type="entry name" value="lambda repressor-like DNA-binding domains"/>
    <property type="match status" value="1"/>
</dbReference>